<name>A0ABU6W1Q8_9FABA</name>
<reference evidence="1 2" key="1">
    <citation type="journal article" date="2023" name="Plants (Basel)">
        <title>Bridging the Gap: Combining Genomics and Transcriptomics Approaches to Understand Stylosanthes scabra, an Orphan Legume from the Brazilian Caatinga.</title>
        <authorList>
            <person name="Ferreira-Neto J.R.C."/>
            <person name="da Silva M.D."/>
            <person name="Binneck E."/>
            <person name="de Melo N.F."/>
            <person name="da Silva R.H."/>
            <person name="de Melo A.L.T.M."/>
            <person name="Pandolfi V."/>
            <person name="Bustamante F.O."/>
            <person name="Brasileiro-Vidal A.C."/>
            <person name="Benko-Iseppon A.M."/>
        </authorList>
    </citation>
    <scope>NUCLEOTIDE SEQUENCE [LARGE SCALE GENOMIC DNA]</scope>
    <source>
        <tissue evidence="1">Leaves</tissue>
    </source>
</reference>
<dbReference type="Proteomes" id="UP001341840">
    <property type="component" value="Unassembled WGS sequence"/>
</dbReference>
<gene>
    <name evidence="1" type="ORF">PIB30_105541</name>
</gene>
<feature type="non-terminal residue" evidence="1">
    <location>
        <position position="1"/>
    </location>
</feature>
<sequence length="88" mass="9446">LGQKRELEKLEPHLRRPLTENVTHHLRLTVTSPSPAKDCCAAVAFPVASGPCGSSSFSQSCQNPNAAVAVNFLSRSQFSVQLPLCLSL</sequence>
<comment type="caution">
    <text evidence="1">The sequence shown here is derived from an EMBL/GenBank/DDBJ whole genome shotgun (WGS) entry which is preliminary data.</text>
</comment>
<dbReference type="EMBL" id="JASCZI010154941">
    <property type="protein sequence ID" value="MED6178223.1"/>
    <property type="molecule type" value="Genomic_DNA"/>
</dbReference>
<accession>A0ABU6W1Q8</accession>
<evidence type="ECO:0000313" key="1">
    <source>
        <dbReference type="EMBL" id="MED6178223.1"/>
    </source>
</evidence>
<protein>
    <submittedName>
        <fullName evidence="1">Uncharacterized protein</fullName>
    </submittedName>
</protein>
<organism evidence="1 2">
    <name type="scientific">Stylosanthes scabra</name>
    <dbReference type="NCBI Taxonomy" id="79078"/>
    <lineage>
        <taxon>Eukaryota</taxon>
        <taxon>Viridiplantae</taxon>
        <taxon>Streptophyta</taxon>
        <taxon>Embryophyta</taxon>
        <taxon>Tracheophyta</taxon>
        <taxon>Spermatophyta</taxon>
        <taxon>Magnoliopsida</taxon>
        <taxon>eudicotyledons</taxon>
        <taxon>Gunneridae</taxon>
        <taxon>Pentapetalae</taxon>
        <taxon>rosids</taxon>
        <taxon>fabids</taxon>
        <taxon>Fabales</taxon>
        <taxon>Fabaceae</taxon>
        <taxon>Papilionoideae</taxon>
        <taxon>50 kb inversion clade</taxon>
        <taxon>dalbergioids sensu lato</taxon>
        <taxon>Dalbergieae</taxon>
        <taxon>Pterocarpus clade</taxon>
        <taxon>Stylosanthes</taxon>
    </lineage>
</organism>
<proteinExistence type="predicted"/>
<keyword evidence="2" id="KW-1185">Reference proteome</keyword>
<evidence type="ECO:0000313" key="2">
    <source>
        <dbReference type="Proteomes" id="UP001341840"/>
    </source>
</evidence>